<dbReference type="InterPro" id="IPR050189">
    <property type="entry name" value="MFS_Efflux_Transporters"/>
</dbReference>
<sequence length="397" mass="42147">MTTKIYSSKIILFALALTAFGIGFTEFVSAGILPMLTSDLDISLGTASLTISVYAGSVTIGAPLLTAVTSFIEKKKKLLLMIITFFVIGHIISALAPSFLFLLIGRVISAFAHGGFMALAPIVAANLVDSDKRASAISIVLSGLTIATILGTPLGTFVAQVTSWRFSFALIGLIGLIGLILNAVVIPGNLSISGKSSLKSIFTVLFHRKMFLLYLATIIGYGSTFVVYSYISPILAIDLHYSESSIVIILLLYGAMVAIGNGIGGRISNIRPLKMLPRMYFLLALSLLALYFSYLNPIFALVTLLCIGLFAFMNVPASQFLVVLEAEKHLPNGVTMASALCIAAFNVGISLGTFVGGGALEYFGMRFTGLFGFVIAIIAVVLTLIIGKSKSKNNSSY</sequence>
<feature type="transmembrane region" description="Helical" evidence="7">
    <location>
        <begin position="135"/>
        <end position="154"/>
    </location>
</feature>
<dbReference type="CDD" id="cd17324">
    <property type="entry name" value="MFS_NepI_like"/>
    <property type="match status" value="1"/>
</dbReference>
<evidence type="ECO:0000256" key="2">
    <source>
        <dbReference type="ARBA" id="ARBA00022448"/>
    </source>
</evidence>
<dbReference type="Gene3D" id="1.20.1250.20">
    <property type="entry name" value="MFS general substrate transporter like domains"/>
    <property type="match status" value="2"/>
</dbReference>
<dbReference type="InterPro" id="IPR011701">
    <property type="entry name" value="MFS"/>
</dbReference>
<dbReference type="PANTHER" id="PTHR43124">
    <property type="entry name" value="PURINE EFFLUX PUMP PBUE"/>
    <property type="match status" value="1"/>
</dbReference>
<proteinExistence type="predicted"/>
<evidence type="ECO:0000313" key="9">
    <source>
        <dbReference type="EMBL" id="RDX01216.1"/>
    </source>
</evidence>
<dbReference type="Pfam" id="PF07690">
    <property type="entry name" value="MFS_1"/>
    <property type="match status" value="1"/>
</dbReference>
<feature type="transmembrane region" description="Helical" evidence="7">
    <location>
        <begin position="46"/>
        <end position="66"/>
    </location>
</feature>
<dbReference type="PROSITE" id="PS50850">
    <property type="entry name" value="MFS"/>
    <property type="match status" value="1"/>
</dbReference>
<comment type="caution">
    <text evidence="9">The sequence shown here is derived from an EMBL/GenBank/DDBJ whole genome shotgun (WGS) entry which is preliminary data.</text>
</comment>
<evidence type="ECO:0000256" key="3">
    <source>
        <dbReference type="ARBA" id="ARBA00022475"/>
    </source>
</evidence>
<feature type="transmembrane region" description="Helical" evidence="7">
    <location>
        <begin position="336"/>
        <end position="355"/>
    </location>
</feature>
<dbReference type="EMBL" id="LARY01000002">
    <property type="protein sequence ID" value="RDX01216.1"/>
    <property type="molecule type" value="Genomic_DNA"/>
</dbReference>
<dbReference type="GO" id="GO:0005886">
    <property type="term" value="C:plasma membrane"/>
    <property type="evidence" value="ECO:0007669"/>
    <property type="project" value="UniProtKB-SubCell"/>
</dbReference>
<protein>
    <recommendedName>
        <fullName evidence="8">Major facilitator superfamily (MFS) profile domain-containing protein</fullName>
    </recommendedName>
</protein>
<feature type="transmembrane region" description="Helical" evidence="7">
    <location>
        <begin position="367"/>
        <end position="387"/>
    </location>
</feature>
<evidence type="ECO:0000313" key="10">
    <source>
        <dbReference type="Proteomes" id="UP000257055"/>
    </source>
</evidence>
<feature type="transmembrane region" description="Helical" evidence="7">
    <location>
        <begin position="166"/>
        <end position="190"/>
    </location>
</feature>
<organism evidence="9 10">
    <name type="scientific">Listeria kieliensis</name>
    <dbReference type="NCBI Taxonomy" id="1621700"/>
    <lineage>
        <taxon>Bacteria</taxon>
        <taxon>Bacillati</taxon>
        <taxon>Bacillota</taxon>
        <taxon>Bacilli</taxon>
        <taxon>Bacillales</taxon>
        <taxon>Listeriaceae</taxon>
        <taxon>Listeria</taxon>
    </lineage>
</organism>
<evidence type="ECO:0000256" key="7">
    <source>
        <dbReference type="SAM" id="Phobius"/>
    </source>
</evidence>
<keyword evidence="6 7" id="KW-0472">Membrane</keyword>
<dbReference type="RefSeq" id="WP_115753467.1">
    <property type="nucleotide sequence ID" value="NZ_LARY01000002.1"/>
</dbReference>
<dbReference type="PANTHER" id="PTHR43124:SF8">
    <property type="entry name" value="INNER MEMBRANE TRANSPORT PROTEIN YDHP"/>
    <property type="match status" value="1"/>
</dbReference>
<dbReference type="InterPro" id="IPR036259">
    <property type="entry name" value="MFS_trans_sf"/>
</dbReference>
<evidence type="ECO:0000259" key="8">
    <source>
        <dbReference type="PROSITE" id="PS50850"/>
    </source>
</evidence>
<reference evidence="10" key="1">
    <citation type="submission" date="2015-04" db="EMBL/GenBank/DDBJ databases">
        <authorList>
            <person name="Schardt J."/>
            <person name="Mueller-Herbst S."/>
            <person name="Scherer S."/>
            <person name="Huptas C."/>
        </authorList>
    </citation>
    <scope>NUCLEOTIDE SEQUENCE [LARGE SCALE GENOMIC DNA]</scope>
    <source>
        <strain evidence="10">Kiel-L1</strain>
    </source>
</reference>
<evidence type="ECO:0000256" key="1">
    <source>
        <dbReference type="ARBA" id="ARBA00004651"/>
    </source>
</evidence>
<feature type="domain" description="Major facilitator superfamily (MFS) profile" evidence="8">
    <location>
        <begin position="11"/>
        <end position="391"/>
    </location>
</feature>
<keyword evidence="5 7" id="KW-1133">Transmembrane helix</keyword>
<dbReference type="Proteomes" id="UP000257055">
    <property type="component" value="Unassembled WGS sequence"/>
</dbReference>
<feature type="transmembrane region" description="Helical" evidence="7">
    <location>
        <begin position="78"/>
        <end position="104"/>
    </location>
</feature>
<evidence type="ECO:0000256" key="5">
    <source>
        <dbReference type="ARBA" id="ARBA00022989"/>
    </source>
</evidence>
<dbReference type="SUPFAM" id="SSF103473">
    <property type="entry name" value="MFS general substrate transporter"/>
    <property type="match status" value="1"/>
</dbReference>
<feature type="transmembrane region" description="Helical" evidence="7">
    <location>
        <begin position="110"/>
        <end position="128"/>
    </location>
</feature>
<feature type="transmembrane region" description="Helical" evidence="7">
    <location>
        <begin position="275"/>
        <end position="292"/>
    </location>
</feature>
<keyword evidence="4 7" id="KW-0812">Transmembrane</keyword>
<dbReference type="AlphaFoldDB" id="A0A3D8TTR5"/>
<dbReference type="InterPro" id="IPR020846">
    <property type="entry name" value="MFS_dom"/>
</dbReference>
<feature type="transmembrane region" description="Helical" evidence="7">
    <location>
        <begin position="244"/>
        <end position="263"/>
    </location>
</feature>
<accession>A0A3D8TTR5</accession>
<name>A0A3D8TTR5_9LIST</name>
<keyword evidence="10" id="KW-1185">Reference proteome</keyword>
<gene>
    <name evidence="9" type="ORF">UR08_09775</name>
</gene>
<dbReference type="GO" id="GO:0022857">
    <property type="term" value="F:transmembrane transporter activity"/>
    <property type="evidence" value="ECO:0007669"/>
    <property type="project" value="InterPro"/>
</dbReference>
<feature type="transmembrane region" description="Helical" evidence="7">
    <location>
        <begin position="211"/>
        <end position="232"/>
    </location>
</feature>
<evidence type="ECO:0000256" key="4">
    <source>
        <dbReference type="ARBA" id="ARBA00022692"/>
    </source>
</evidence>
<keyword evidence="2" id="KW-0813">Transport</keyword>
<keyword evidence="3" id="KW-1003">Cell membrane</keyword>
<comment type="subcellular location">
    <subcellularLocation>
        <location evidence="1">Cell membrane</location>
        <topology evidence="1">Multi-pass membrane protein</topology>
    </subcellularLocation>
</comment>
<evidence type="ECO:0000256" key="6">
    <source>
        <dbReference type="ARBA" id="ARBA00023136"/>
    </source>
</evidence>